<sequence>MENKSATNAPLHQHTDGVFDSKIMDESDKDHLGTASNEGSQIKQDDEPSPRQVHGIKWAIAYTSILSSTFLFALDNTVMADVQPSILNRFGAIEQLPWLGVAFALGGISILPWGKAYGIFNIKWLYISTVLLFEIGSALCAAAPTMNALIVGRVIGGVGGAGMYSGTLTYIAVTTSKFERPMYMAGVAIVWGAGTVLGPVVGGGFANSAATWRWAFYINLVVGAIFAPAYLFLLPSVDLKPDTSLMNKLKMMDWISLAIFFGGTTCFTMAVNFGGTVYDWNSGSEIALWVMTGVLLIAIIVTTIYHPGVTKENRMYPAHFLRRHVLVNLQLQLFLVSGVMLTTAYYIPLYFQFTKGDNAIQAAVRLLPFIFMIVTFSIVNGVLMPKFGYYMPWYVGGSALVVIGASLMYTINADTSASRIYGYTVLMGVGAGTFLASSFAVVQALVPVHDLSNAVGFMSVAQDLGIVVILAIAGTVYQNTAIKNITKAIPGTSRDDVFNIIAGTSSPAFTALPLDTQTEVVAQIVKAMSGVWALLIGGMALSFVLSLFLGREKLYMEGGTAPPEPLDGEKA</sequence>
<feature type="transmembrane region" description="Helical" evidence="8">
    <location>
        <begin position="423"/>
        <end position="442"/>
    </location>
</feature>
<evidence type="ECO:0000256" key="8">
    <source>
        <dbReference type="SAM" id="Phobius"/>
    </source>
</evidence>
<dbReference type="InterPro" id="IPR036259">
    <property type="entry name" value="MFS_trans_sf"/>
</dbReference>
<proteinExistence type="inferred from homology"/>
<keyword evidence="11" id="KW-1185">Reference proteome</keyword>
<keyword evidence="4 8" id="KW-0812">Transmembrane</keyword>
<evidence type="ECO:0000256" key="3">
    <source>
        <dbReference type="ARBA" id="ARBA00022448"/>
    </source>
</evidence>
<keyword evidence="3" id="KW-0813">Transport</keyword>
<feature type="transmembrane region" description="Helical" evidence="8">
    <location>
        <begin position="359"/>
        <end position="379"/>
    </location>
</feature>
<dbReference type="InterPro" id="IPR011701">
    <property type="entry name" value="MFS"/>
</dbReference>
<dbReference type="FunFam" id="1.20.1250.20:FF:000429">
    <property type="entry name" value="MFS drug efflux transporter, putative"/>
    <property type="match status" value="1"/>
</dbReference>
<evidence type="ECO:0000256" key="7">
    <source>
        <dbReference type="SAM" id="MobiDB-lite"/>
    </source>
</evidence>
<evidence type="ECO:0000256" key="4">
    <source>
        <dbReference type="ARBA" id="ARBA00022692"/>
    </source>
</evidence>
<dbReference type="SUPFAM" id="SSF103473">
    <property type="entry name" value="MFS general substrate transporter"/>
    <property type="match status" value="1"/>
</dbReference>
<accession>A0A9N9PYJ2</accession>
<dbReference type="PANTHER" id="PTHR23501:SF12">
    <property type="entry name" value="MAJOR FACILITATOR SUPERFAMILY (MFS) PROFILE DOMAIN-CONTAINING PROTEIN-RELATED"/>
    <property type="match status" value="1"/>
</dbReference>
<keyword evidence="5 8" id="KW-1133">Transmembrane helix</keyword>
<reference evidence="10" key="1">
    <citation type="submission" date="2021-07" db="EMBL/GenBank/DDBJ databases">
        <authorList>
            <person name="Durling M."/>
        </authorList>
    </citation>
    <scope>NUCLEOTIDE SEQUENCE</scope>
</reference>
<gene>
    <name evidence="10" type="ORF">HYFRA_00013226</name>
</gene>
<dbReference type="PROSITE" id="PS50850">
    <property type="entry name" value="MFS"/>
    <property type="match status" value="1"/>
</dbReference>
<evidence type="ECO:0000256" key="2">
    <source>
        <dbReference type="ARBA" id="ARBA00007520"/>
    </source>
</evidence>
<dbReference type="Gene3D" id="1.20.1250.20">
    <property type="entry name" value="MFS general substrate transporter like domains"/>
    <property type="match status" value="2"/>
</dbReference>
<evidence type="ECO:0000313" key="11">
    <source>
        <dbReference type="Proteomes" id="UP000696280"/>
    </source>
</evidence>
<feature type="transmembrane region" description="Helical" evidence="8">
    <location>
        <begin position="286"/>
        <end position="305"/>
    </location>
</feature>
<evidence type="ECO:0000259" key="9">
    <source>
        <dbReference type="PROSITE" id="PS50850"/>
    </source>
</evidence>
<comment type="similarity">
    <text evidence="2">Belongs to the major facilitator superfamily. TCR/Tet family.</text>
</comment>
<feature type="transmembrane region" description="Helical" evidence="8">
    <location>
        <begin position="214"/>
        <end position="233"/>
    </location>
</feature>
<dbReference type="Proteomes" id="UP000696280">
    <property type="component" value="Unassembled WGS sequence"/>
</dbReference>
<dbReference type="GO" id="GO:0005886">
    <property type="term" value="C:plasma membrane"/>
    <property type="evidence" value="ECO:0007669"/>
    <property type="project" value="TreeGrafter"/>
</dbReference>
<feature type="region of interest" description="Disordered" evidence="7">
    <location>
        <begin position="28"/>
        <end position="50"/>
    </location>
</feature>
<feature type="transmembrane region" description="Helical" evidence="8">
    <location>
        <begin position="325"/>
        <end position="347"/>
    </location>
</feature>
<feature type="transmembrane region" description="Helical" evidence="8">
    <location>
        <begin position="95"/>
        <end position="113"/>
    </location>
</feature>
<feature type="transmembrane region" description="Helical" evidence="8">
    <location>
        <begin position="183"/>
        <end position="202"/>
    </location>
</feature>
<feature type="compositionally biased region" description="Polar residues" evidence="7">
    <location>
        <begin position="1"/>
        <end position="10"/>
    </location>
</feature>
<feature type="transmembrane region" description="Helical" evidence="8">
    <location>
        <begin position="58"/>
        <end position="75"/>
    </location>
</feature>
<evidence type="ECO:0000256" key="1">
    <source>
        <dbReference type="ARBA" id="ARBA00004141"/>
    </source>
</evidence>
<dbReference type="PANTHER" id="PTHR23501">
    <property type="entry name" value="MAJOR FACILITATOR SUPERFAMILY"/>
    <property type="match status" value="1"/>
</dbReference>
<dbReference type="EMBL" id="CAJVRL010000095">
    <property type="protein sequence ID" value="CAG8960038.1"/>
    <property type="molecule type" value="Genomic_DNA"/>
</dbReference>
<dbReference type="InterPro" id="IPR020846">
    <property type="entry name" value="MFS_dom"/>
</dbReference>
<evidence type="ECO:0000256" key="5">
    <source>
        <dbReference type="ARBA" id="ARBA00022989"/>
    </source>
</evidence>
<name>A0A9N9PYJ2_9HELO</name>
<protein>
    <recommendedName>
        <fullName evidence="9">Major facilitator superfamily (MFS) profile domain-containing protein</fullName>
    </recommendedName>
</protein>
<keyword evidence="6 8" id="KW-0472">Membrane</keyword>
<comment type="subcellular location">
    <subcellularLocation>
        <location evidence="1">Membrane</location>
        <topology evidence="1">Multi-pass membrane protein</topology>
    </subcellularLocation>
</comment>
<comment type="caution">
    <text evidence="10">The sequence shown here is derived from an EMBL/GenBank/DDBJ whole genome shotgun (WGS) entry which is preliminary data.</text>
</comment>
<feature type="transmembrane region" description="Helical" evidence="8">
    <location>
        <begin position="391"/>
        <end position="411"/>
    </location>
</feature>
<dbReference type="GO" id="GO:0022857">
    <property type="term" value="F:transmembrane transporter activity"/>
    <property type="evidence" value="ECO:0007669"/>
    <property type="project" value="InterPro"/>
</dbReference>
<dbReference type="AlphaFoldDB" id="A0A9N9PYJ2"/>
<feature type="transmembrane region" description="Helical" evidence="8">
    <location>
        <begin position="254"/>
        <end position="274"/>
    </location>
</feature>
<feature type="transmembrane region" description="Helical" evidence="8">
    <location>
        <begin position="150"/>
        <end position="171"/>
    </location>
</feature>
<feature type="transmembrane region" description="Helical" evidence="8">
    <location>
        <begin position="530"/>
        <end position="549"/>
    </location>
</feature>
<feature type="domain" description="Major facilitator superfamily (MFS) profile" evidence="9">
    <location>
        <begin position="61"/>
        <end position="554"/>
    </location>
</feature>
<evidence type="ECO:0000256" key="6">
    <source>
        <dbReference type="ARBA" id="ARBA00023136"/>
    </source>
</evidence>
<organism evidence="10 11">
    <name type="scientific">Hymenoscyphus fraxineus</name>
    <dbReference type="NCBI Taxonomy" id="746836"/>
    <lineage>
        <taxon>Eukaryota</taxon>
        <taxon>Fungi</taxon>
        <taxon>Dikarya</taxon>
        <taxon>Ascomycota</taxon>
        <taxon>Pezizomycotina</taxon>
        <taxon>Leotiomycetes</taxon>
        <taxon>Helotiales</taxon>
        <taxon>Helotiaceae</taxon>
        <taxon>Hymenoscyphus</taxon>
    </lineage>
</organism>
<feature type="transmembrane region" description="Helical" evidence="8">
    <location>
        <begin position="454"/>
        <end position="477"/>
    </location>
</feature>
<dbReference type="OrthoDB" id="10021397at2759"/>
<evidence type="ECO:0000313" key="10">
    <source>
        <dbReference type="EMBL" id="CAG8960038.1"/>
    </source>
</evidence>
<feature type="region of interest" description="Disordered" evidence="7">
    <location>
        <begin position="1"/>
        <end position="20"/>
    </location>
</feature>
<dbReference type="Pfam" id="PF07690">
    <property type="entry name" value="MFS_1"/>
    <property type="match status" value="1"/>
</dbReference>
<feature type="transmembrane region" description="Helical" evidence="8">
    <location>
        <begin position="125"/>
        <end position="144"/>
    </location>
</feature>